<dbReference type="GO" id="GO:0043604">
    <property type="term" value="P:amide biosynthetic process"/>
    <property type="evidence" value="ECO:0007669"/>
    <property type="project" value="TreeGrafter"/>
</dbReference>
<evidence type="ECO:0000256" key="21">
    <source>
        <dbReference type="ARBA" id="ARBA00048822"/>
    </source>
</evidence>
<comment type="cofactor">
    <cofactor evidence="28">
        <name>Zn(2+)</name>
        <dbReference type="ChEBI" id="CHEBI:29105"/>
    </cofactor>
    <text evidence="28">Binds 2 Zn(2+) ions per subunit.</text>
</comment>
<evidence type="ECO:0000256" key="18">
    <source>
        <dbReference type="ARBA" id="ARBA00048579"/>
    </source>
</evidence>
<evidence type="ECO:0000256" key="16">
    <source>
        <dbReference type="ARBA" id="ARBA00048380"/>
    </source>
</evidence>
<comment type="catalytic activity">
    <reaction evidence="20">
        <text>N-(9Z-octadecenoyl)-L-glutamine + H2O = L-glutamine + (9Z)-octadecenoate</text>
        <dbReference type="Rhea" id="RHEA:51356"/>
        <dbReference type="ChEBI" id="CHEBI:15377"/>
        <dbReference type="ChEBI" id="CHEBI:30823"/>
        <dbReference type="ChEBI" id="CHEBI:58359"/>
        <dbReference type="ChEBI" id="CHEBI:134033"/>
    </reaction>
    <physiologicalReaction direction="left-to-right" evidence="20">
        <dbReference type="Rhea" id="RHEA:51357"/>
    </physiologicalReaction>
</comment>
<name>A0A9Q0RQ94_BLOTA</name>
<evidence type="ECO:0000256" key="29">
    <source>
        <dbReference type="SAM" id="Phobius"/>
    </source>
</evidence>
<comment type="catalytic activity">
    <reaction evidence="19">
        <text>N-(9Z-octadecenoyl)-L-serine + H2O = L-serine + (9Z)-octadecenoate</text>
        <dbReference type="Rhea" id="RHEA:51352"/>
        <dbReference type="ChEBI" id="CHEBI:15377"/>
        <dbReference type="ChEBI" id="CHEBI:30823"/>
        <dbReference type="ChEBI" id="CHEBI:33384"/>
        <dbReference type="ChEBI" id="CHEBI:134031"/>
    </reaction>
    <physiologicalReaction direction="left-to-right" evidence="19">
        <dbReference type="Rhea" id="RHEA:51353"/>
    </physiologicalReaction>
</comment>
<comment type="catalytic activity">
    <reaction evidence="15">
        <text>N-(9Z-octadecenoyl)-L-methionine + H2O = (9Z)-octadecenoate + L-methionine</text>
        <dbReference type="Rhea" id="RHEA:64144"/>
        <dbReference type="ChEBI" id="CHEBI:15377"/>
        <dbReference type="ChEBI" id="CHEBI:30823"/>
        <dbReference type="ChEBI" id="CHEBI:57844"/>
        <dbReference type="ChEBI" id="CHEBI:149732"/>
    </reaction>
    <physiologicalReaction direction="left-to-right" evidence="15">
        <dbReference type="Rhea" id="RHEA:64145"/>
    </physiologicalReaction>
</comment>
<sequence length="509" mass="57307">MASCCKIFNVILLALGLIIGIMFFRAEVYFPNVPLSDRCNQTHEPIGGQAILDRFTQALKIKTITRDRNLYDPEALIEFGKFLRKSFPTIYSSPIVQVETVNNYSLLYTVKGSDPTLKPYLLCSHMDVVSVELDKWTYPPFGGVISDDGFIYGRGTIDVKNTLMSIMESLEYLLNHGFKPKRSFYIAFGHDEEGLGIDGAQEIAKTFVKKGIKEFEFLLDEGMTILQNQFPGVSSNVAIIGVSEKGFVSLNLKSKGEVGHSSMPPEDTVITKLARAVSKITGTSHKNLFGLGPEKVMLETFATKASYPFKLVYSNLWVFGPIVSRFFSQSPSGNGFVRTTSAVTIFNSGFKENVLPGSAEAVVNHRIHPIQTVEEVIEYDKYLIDDPSIEIEIKGNDFIKAHPISPYGSDSFGYNTIKKSIDQVFDNVLTTPGIFLATTDTRWYLKFTKSVYRFSPSVMMNKEDMKRFHGHNERISVDNYLKTVNFYHHIMMNSDKPKLDIDYTVKDEL</sequence>
<evidence type="ECO:0000256" key="17">
    <source>
        <dbReference type="ARBA" id="ARBA00048402"/>
    </source>
</evidence>
<protein>
    <recommendedName>
        <fullName evidence="30">Peptidase M20 dimerisation domain-containing protein</fullName>
    </recommendedName>
</protein>
<dbReference type="InterPro" id="IPR036264">
    <property type="entry name" value="Bact_exopeptidase_dim_dom"/>
</dbReference>
<feature type="binding site" evidence="28">
    <location>
        <position position="158"/>
    </location>
    <ligand>
        <name>Zn(2+)</name>
        <dbReference type="ChEBI" id="CHEBI:29105"/>
        <label>2</label>
    </ligand>
</feature>
<dbReference type="Pfam" id="PF01546">
    <property type="entry name" value="Peptidase_M20"/>
    <property type="match status" value="1"/>
</dbReference>
<dbReference type="GO" id="GO:0006520">
    <property type="term" value="P:amino acid metabolic process"/>
    <property type="evidence" value="ECO:0007669"/>
    <property type="project" value="UniProtKB-ARBA"/>
</dbReference>
<feature type="active site" description="Proton acceptor" evidence="27">
    <location>
        <position position="192"/>
    </location>
</feature>
<dbReference type="Gene3D" id="1.10.150.900">
    <property type="match status" value="1"/>
</dbReference>
<comment type="catalytic activity">
    <reaction evidence="23">
        <text>an N-acyl-aromatic L-alpha-amino acid + H2O = an aromatic L-alpha-amino acid + a carboxylate</text>
        <dbReference type="Rhea" id="RHEA:54184"/>
        <dbReference type="ChEBI" id="CHEBI:15377"/>
        <dbReference type="ChEBI" id="CHEBI:29067"/>
        <dbReference type="ChEBI" id="CHEBI:84824"/>
        <dbReference type="ChEBI" id="CHEBI:138093"/>
        <dbReference type="EC" id="3.5.1.114"/>
    </reaction>
    <physiologicalReaction direction="left-to-right" evidence="23">
        <dbReference type="Rhea" id="RHEA:54185"/>
    </physiologicalReaction>
    <physiologicalReaction direction="right-to-left" evidence="23">
        <dbReference type="Rhea" id="RHEA:54186"/>
    </physiologicalReaction>
</comment>
<evidence type="ECO:0000256" key="6">
    <source>
        <dbReference type="ARBA" id="ARBA00022833"/>
    </source>
</evidence>
<evidence type="ECO:0000256" key="22">
    <source>
        <dbReference type="ARBA" id="ARBA00048827"/>
    </source>
</evidence>
<evidence type="ECO:0000256" key="27">
    <source>
        <dbReference type="PIRSR" id="PIRSR036696-1"/>
    </source>
</evidence>
<dbReference type="OrthoDB" id="3064516at2759"/>
<evidence type="ECO:0000256" key="25">
    <source>
        <dbReference type="ARBA" id="ARBA00049100"/>
    </source>
</evidence>
<keyword evidence="29" id="KW-0472">Membrane</keyword>
<dbReference type="SUPFAM" id="SSF53187">
    <property type="entry name" value="Zn-dependent exopeptidases"/>
    <property type="match status" value="1"/>
</dbReference>
<keyword evidence="32" id="KW-1185">Reference proteome</keyword>
<dbReference type="AlphaFoldDB" id="A0A9Q0RQ94"/>
<dbReference type="GO" id="GO:0006629">
    <property type="term" value="P:lipid metabolic process"/>
    <property type="evidence" value="ECO:0007669"/>
    <property type="project" value="UniProtKB-ARBA"/>
</dbReference>
<dbReference type="Proteomes" id="UP001142055">
    <property type="component" value="Chromosome 1"/>
</dbReference>
<reference evidence="31" key="1">
    <citation type="submission" date="2022-12" db="EMBL/GenBank/DDBJ databases">
        <title>Genome assemblies of Blomia tropicalis.</title>
        <authorList>
            <person name="Cui Y."/>
        </authorList>
    </citation>
    <scope>NUCLEOTIDE SEQUENCE</scope>
    <source>
        <tissue evidence="31">Adult mites</tissue>
    </source>
</reference>
<evidence type="ECO:0000256" key="3">
    <source>
        <dbReference type="ARBA" id="ARBA00022670"/>
    </source>
</evidence>
<comment type="catalytic activity">
    <reaction evidence="11">
        <text>N-octadecanoyl-L-phenylalanine + H2O = octadecanoate + L-phenylalanine</text>
        <dbReference type="Rhea" id="RHEA:64128"/>
        <dbReference type="ChEBI" id="CHEBI:15377"/>
        <dbReference type="ChEBI" id="CHEBI:25629"/>
        <dbReference type="ChEBI" id="CHEBI:58095"/>
        <dbReference type="ChEBI" id="CHEBI:149700"/>
    </reaction>
    <physiologicalReaction direction="left-to-right" evidence="11">
        <dbReference type="Rhea" id="RHEA:64129"/>
    </physiologicalReaction>
</comment>
<evidence type="ECO:0000256" key="24">
    <source>
        <dbReference type="ARBA" id="ARBA00048879"/>
    </source>
</evidence>
<evidence type="ECO:0000256" key="2">
    <source>
        <dbReference type="ARBA" id="ARBA00006247"/>
    </source>
</evidence>
<evidence type="ECO:0000256" key="23">
    <source>
        <dbReference type="ARBA" id="ARBA00048840"/>
    </source>
</evidence>
<comment type="catalytic activity">
    <reaction evidence="26">
        <text>N-(9Z-octadecenoyl)-L-lysine + H2O = L-lysine + (9Z)-octadecenoate</text>
        <dbReference type="Rhea" id="RHEA:64192"/>
        <dbReference type="ChEBI" id="CHEBI:15377"/>
        <dbReference type="ChEBI" id="CHEBI:30823"/>
        <dbReference type="ChEBI" id="CHEBI:32551"/>
        <dbReference type="ChEBI" id="CHEBI:149731"/>
    </reaction>
    <physiologicalReaction direction="left-to-right" evidence="26">
        <dbReference type="Rhea" id="RHEA:64193"/>
    </physiologicalReaction>
</comment>
<keyword evidence="4 28" id="KW-0479">Metal-binding</keyword>
<proteinExistence type="inferred from homology"/>
<dbReference type="InterPro" id="IPR047177">
    <property type="entry name" value="Pept_M20A"/>
</dbReference>
<comment type="catalytic activity">
    <reaction evidence="13">
        <text>(5Z,8Z,11Z,14Z)-eicosatetraenoate + L-phenylalanine = N-(5Z,8Z,11Z,14Z-eicosatetraenoyl)-L-phenylalanine + H2O</text>
        <dbReference type="Rhea" id="RHEA:51312"/>
        <dbReference type="ChEBI" id="CHEBI:15377"/>
        <dbReference type="ChEBI" id="CHEBI:32395"/>
        <dbReference type="ChEBI" id="CHEBI:58095"/>
        <dbReference type="ChEBI" id="CHEBI:134022"/>
    </reaction>
    <physiologicalReaction direction="left-to-right" evidence="13">
        <dbReference type="Rhea" id="RHEA:51313"/>
    </physiologicalReaction>
    <physiologicalReaction direction="right-to-left" evidence="13">
        <dbReference type="Rhea" id="RHEA:51314"/>
    </physiologicalReaction>
</comment>
<comment type="catalytic activity">
    <reaction evidence="25">
        <text>N-(5Z,8Z,11Z,14Z-eicosatetraenoyl)-L-serine + H2O = (5Z,8Z,11Z,14Z)-eicosatetraenoate + L-serine</text>
        <dbReference type="Rhea" id="RHEA:64116"/>
        <dbReference type="ChEBI" id="CHEBI:15377"/>
        <dbReference type="ChEBI" id="CHEBI:32395"/>
        <dbReference type="ChEBI" id="CHEBI:33384"/>
        <dbReference type="ChEBI" id="CHEBI:149697"/>
    </reaction>
    <physiologicalReaction direction="left-to-right" evidence="25">
        <dbReference type="Rhea" id="RHEA:64117"/>
    </physiologicalReaction>
    <physiologicalReaction direction="right-to-left" evidence="25">
        <dbReference type="Rhea" id="RHEA:64118"/>
    </physiologicalReaction>
</comment>
<dbReference type="SUPFAM" id="SSF55031">
    <property type="entry name" value="Bacterial exopeptidase dimerisation domain"/>
    <property type="match status" value="1"/>
</dbReference>
<evidence type="ECO:0000259" key="30">
    <source>
        <dbReference type="Pfam" id="PF07687"/>
    </source>
</evidence>
<feature type="binding site" evidence="28">
    <location>
        <position position="125"/>
    </location>
    <ligand>
        <name>Zn(2+)</name>
        <dbReference type="ChEBI" id="CHEBI:29105"/>
        <label>1</label>
    </ligand>
</feature>
<feature type="active site" evidence="27">
    <location>
        <position position="127"/>
    </location>
</feature>
<evidence type="ECO:0000256" key="12">
    <source>
        <dbReference type="ARBA" id="ARBA00047866"/>
    </source>
</evidence>
<feature type="binding site" evidence="28">
    <location>
        <position position="469"/>
    </location>
    <ligand>
        <name>Zn(2+)</name>
        <dbReference type="ChEBI" id="CHEBI:29105"/>
        <label>2</label>
    </ligand>
</feature>
<comment type="catalytic activity">
    <reaction evidence="21">
        <text>N-(9Z-octadecenoyl)-L-tryptophan + H2O = L-tryptophan + (9Z)-octadecenoate</text>
        <dbReference type="Rhea" id="RHEA:64176"/>
        <dbReference type="ChEBI" id="CHEBI:15377"/>
        <dbReference type="ChEBI" id="CHEBI:30823"/>
        <dbReference type="ChEBI" id="CHEBI:57912"/>
        <dbReference type="ChEBI" id="CHEBI:149733"/>
    </reaction>
    <physiologicalReaction direction="left-to-right" evidence="21">
        <dbReference type="Rhea" id="RHEA:64177"/>
    </physiologicalReaction>
</comment>
<gene>
    <name evidence="31" type="ORF">RDWZM_000226</name>
</gene>
<comment type="catalytic activity">
    <reaction evidence="10">
        <text>N-(4Z,7Z,10Z,13Z,16Z,19Z-docosahexaenoyl)-L-phenylalanine + H2O = (4Z,7Z,10Z,13Z,16Z,19Z)-docosahexaenoate + L-phenylalanine</text>
        <dbReference type="Rhea" id="RHEA:64132"/>
        <dbReference type="ChEBI" id="CHEBI:15377"/>
        <dbReference type="ChEBI" id="CHEBI:58095"/>
        <dbReference type="ChEBI" id="CHEBI:77016"/>
        <dbReference type="ChEBI" id="CHEBI:149701"/>
    </reaction>
    <physiologicalReaction direction="left-to-right" evidence="10">
        <dbReference type="Rhea" id="RHEA:64133"/>
    </physiologicalReaction>
</comment>
<feature type="binding site" evidence="28">
    <location>
        <position position="221"/>
    </location>
    <ligand>
        <name>Zn(2+)</name>
        <dbReference type="ChEBI" id="CHEBI:29105"/>
        <label>1</label>
    </ligand>
</feature>
<feature type="domain" description="Peptidase M20 dimerisation" evidence="30">
    <location>
        <begin position="243"/>
        <end position="378"/>
    </location>
</feature>
<dbReference type="GO" id="GO:1990845">
    <property type="term" value="P:adaptive thermogenesis"/>
    <property type="evidence" value="ECO:0007669"/>
    <property type="project" value="UniProtKB-ARBA"/>
</dbReference>
<dbReference type="GO" id="GO:0008233">
    <property type="term" value="F:peptidase activity"/>
    <property type="evidence" value="ECO:0007669"/>
    <property type="project" value="UniProtKB-KW"/>
</dbReference>
<accession>A0A9Q0RQ94</accession>
<dbReference type="FunFam" id="1.10.150.900:FF:000003">
    <property type="entry name" value="N-fatty-acyl-amino acid synthase/hydrolase PM20D1"/>
    <property type="match status" value="1"/>
</dbReference>
<comment type="catalytic activity">
    <reaction evidence="14">
        <text>N-hexadecanoyl-L-phenylalanine + H2O = hexadecanoate + L-phenylalanine</text>
        <dbReference type="Rhea" id="RHEA:64124"/>
        <dbReference type="ChEBI" id="CHEBI:7896"/>
        <dbReference type="ChEBI" id="CHEBI:15377"/>
        <dbReference type="ChEBI" id="CHEBI:58095"/>
        <dbReference type="ChEBI" id="CHEBI:149699"/>
    </reaction>
    <physiologicalReaction direction="left-to-right" evidence="14">
        <dbReference type="Rhea" id="RHEA:64125"/>
    </physiologicalReaction>
</comment>
<dbReference type="OMA" id="DWTHHPF"/>
<evidence type="ECO:0000256" key="28">
    <source>
        <dbReference type="PIRSR" id="PIRSR036696-2"/>
    </source>
</evidence>
<keyword evidence="3" id="KW-0645">Protease</keyword>
<dbReference type="GO" id="GO:0005576">
    <property type="term" value="C:extracellular region"/>
    <property type="evidence" value="ECO:0007669"/>
    <property type="project" value="UniProtKB-ARBA"/>
</dbReference>
<dbReference type="Gene3D" id="3.30.70.360">
    <property type="match status" value="1"/>
</dbReference>
<comment type="caution">
    <text evidence="31">The sequence shown here is derived from an EMBL/GenBank/DDBJ whole genome shotgun (WGS) entry which is preliminary data.</text>
</comment>
<dbReference type="GO" id="GO:0043605">
    <property type="term" value="P:amide catabolic process"/>
    <property type="evidence" value="ECO:0007669"/>
    <property type="project" value="UniProtKB-ARBA"/>
</dbReference>
<dbReference type="FunFam" id="3.40.630.10:FF:000027">
    <property type="entry name" value="N-fatty-acyl-amino acid synthase/hydrolase PM20D1"/>
    <property type="match status" value="1"/>
</dbReference>
<keyword evidence="29" id="KW-1133">Transmembrane helix</keyword>
<evidence type="ECO:0000256" key="10">
    <source>
        <dbReference type="ARBA" id="ARBA00047567"/>
    </source>
</evidence>
<organism evidence="31 32">
    <name type="scientific">Blomia tropicalis</name>
    <name type="common">Mite</name>
    <dbReference type="NCBI Taxonomy" id="40697"/>
    <lineage>
        <taxon>Eukaryota</taxon>
        <taxon>Metazoa</taxon>
        <taxon>Ecdysozoa</taxon>
        <taxon>Arthropoda</taxon>
        <taxon>Chelicerata</taxon>
        <taxon>Arachnida</taxon>
        <taxon>Acari</taxon>
        <taxon>Acariformes</taxon>
        <taxon>Sarcoptiformes</taxon>
        <taxon>Astigmata</taxon>
        <taxon>Glycyphagoidea</taxon>
        <taxon>Echimyopodidae</taxon>
        <taxon>Blomia</taxon>
    </lineage>
</organism>
<comment type="catalytic activity">
    <reaction evidence="18">
        <text>an N-acyl-L-amino acid + H2O = an L-alpha-amino acid + a carboxylate</text>
        <dbReference type="Rhea" id="RHEA:15565"/>
        <dbReference type="ChEBI" id="CHEBI:15377"/>
        <dbReference type="ChEBI" id="CHEBI:29067"/>
        <dbReference type="ChEBI" id="CHEBI:59869"/>
        <dbReference type="ChEBI" id="CHEBI:59874"/>
        <dbReference type="EC" id="3.5.1.14"/>
    </reaction>
    <physiologicalReaction direction="left-to-right" evidence="18">
        <dbReference type="Rhea" id="RHEA:15566"/>
    </physiologicalReaction>
    <physiologicalReaction direction="right-to-left" evidence="18">
        <dbReference type="Rhea" id="RHEA:15567"/>
    </physiologicalReaction>
</comment>
<evidence type="ECO:0000256" key="1">
    <source>
        <dbReference type="ARBA" id="ARBA00004872"/>
    </source>
</evidence>
<keyword evidence="29" id="KW-0812">Transmembrane</keyword>
<evidence type="ECO:0000256" key="14">
    <source>
        <dbReference type="ARBA" id="ARBA00047879"/>
    </source>
</evidence>
<evidence type="ECO:0000256" key="5">
    <source>
        <dbReference type="ARBA" id="ARBA00022801"/>
    </source>
</evidence>
<feature type="binding site" evidence="28">
    <location>
        <position position="158"/>
    </location>
    <ligand>
        <name>Zn(2+)</name>
        <dbReference type="ChEBI" id="CHEBI:29105"/>
        <label>1</label>
    </ligand>
</feature>
<dbReference type="PANTHER" id="PTHR45962">
    <property type="entry name" value="N-FATTY-ACYL-AMINO ACID SYNTHASE/HYDROLASE PM20D1"/>
    <property type="match status" value="1"/>
</dbReference>
<dbReference type="PANTHER" id="PTHR45962:SF1">
    <property type="entry name" value="N-FATTY-ACYL-AMINO ACID SYNTHASE_HYDROLASE PM20D1"/>
    <property type="match status" value="1"/>
</dbReference>
<comment type="catalytic activity">
    <reaction evidence="17">
        <text>N-(5Z,8Z,11Z,14Z)-eicosatetraenoyl-glycine + H2O = (5Z,8Z,11Z,14Z)-eicosatetraenoate + glycine</text>
        <dbReference type="Rhea" id="RHEA:64108"/>
        <dbReference type="ChEBI" id="CHEBI:15377"/>
        <dbReference type="ChEBI" id="CHEBI:32395"/>
        <dbReference type="ChEBI" id="CHEBI:57305"/>
        <dbReference type="ChEBI" id="CHEBI:59002"/>
    </reaction>
    <physiologicalReaction direction="left-to-right" evidence="17">
        <dbReference type="Rhea" id="RHEA:64109"/>
    </physiologicalReaction>
    <physiologicalReaction direction="right-to-left" evidence="17">
        <dbReference type="Rhea" id="RHEA:64110"/>
    </physiologicalReaction>
</comment>
<feature type="binding site" evidence="28">
    <location>
        <position position="193"/>
    </location>
    <ligand>
        <name>Zn(2+)</name>
        <dbReference type="ChEBI" id="CHEBI:29105"/>
        <label>2</label>
    </ligand>
</feature>
<comment type="catalytic activity">
    <reaction evidence="16">
        <text>N-(9Z-octadecenoyl)-L-asparagine + H2O = L-asparagine + (9Z)-octadecenoate</text>
        <dbReference type="Rhea" id="RHEA:64136"/>
        <dbReference type="ChEBI" id="CHEBI:15377"/>
        <dbReference type="ChEBI" id="CHEBI:30823"/>
        <dbReference type="ChEBI" id="CHEBI:58048"/>
        <dbReference type="ChEBI" id="CHEBI:149730"/>
    </reaction>
    <physiologicalReaction direction="left-to-right" evidence="16">
        <dbReference type="Rhea" id="RHEA:64137"/>
    </physiologicalReaction>
</comment>
<evidence type="ECO:0000256" key="11">
    <source>
        <dbReference type="ARBA" id="ARBA00047723"/>
    </source>
</evidence>
<evidence type="ECO:0000256" key="8">
    <source>
        <dbReference type="ARBA" id="ARBA00046147"/>
    </source>
</evidence>
<evidence type="ECO:0000256" key="9">
    <source>
        <dbReference type="ARBA" id="ARBA00047450"/>
    </source>
</evidence>
<evidence type="ECO:0000256" key="26">
    <source>
        <dbReference type="ARBA" id="ARBA00049457"/>
    </source>
</evidence>
<dbReference type="EMBL" id="JAPWDV010000001">
    <property type="protein sequence ID" value="KAJ6221681.1"/>
    <property type="molecule type" value="Genomic_DNA"/>
</dbReference>
<dbReference type="InterPro" id="IPR002933">
    <property type="entry name" value="Peptidase_M20"/>
</dbReference>
<evidence type="ECO:0000313" key="32">
    <source>
        <dbReference type="Proteomes" id="UP001142055"/>
    </source>
</evidence>
<dbReference type="GO" id="GO:0046872">
    <property type="term" value="F:metal ion binding"/>
    <property type="evidence" value="ECO:0007669"/>
    <property type="project" value="UniProtKB-KW"/>
</dbReference>
<comment type="catalytic activity">
    <reaction evidence="22">
        <text>N-(9Z-octadecenoyl)-L-leucine + H2O = L-leucine + (9Z)-octadecenoate</text>
        <dbReference type="Rhea" id="RHEA:51360"/>
        <dbReference type="ChEBI" id="CHEBI:15377"/>
        <dbReference type="ChEBI" id="CHEBI:30823"/>
        <dbReference type="ChEBI" id="CHEBI:57427"/>
        <dbReference type="ChEBI" id="CHEBI:134035"/>
    </reaction>
    <physiologicalReaction direction="left-to-right" evidence="22">
        <dbReference type="Rhea" id="RHEA:51361"/>
    </physiologicalReaction>
    <physiologicalReaction direction="right-to-left" evidence="22">
        <dbReference type="Rhea" id="RHEA:51362"/>
    </physiologicalReaction>
</comment>
<comment type="similarity">
    <text evidence="2">Belongs to the peptidase M20A family.</text>
</comment>
<dbReference type="Gene3D" id="3.40.630.10">
    <property type="entry name" value="Zn peptidases"/>
    <property type="match status" value="1"/>
</dbReference>
<comment type="catalytic activity">
    <reaction evidence="12">
        <text>N-(9Z-octadecenoyl)-L-tyrosine + H2O = L-tyrosine + (9Z)-octadecenoate</text>
        <dbReference type="Rhea" id="RHEA:64184"/>
        <dbReference type="ChEBI" id="CHEBI:15377"/>
        <dbReference type="ChEBI" id="CHEBI:30823"/>
        <dbReference type="ChEBI" id="CHEBI:58315"/>
        <dbReference type="ChEBI" id="CHEBI:149734"/>
    </reaction>
    <physiologicalReaction direction="left-to-right" evidence="12">
        <dbReference type="Rhea" id="RHEA:64185"/>
    </physiologicalReaction>
</comment>
<dbReference type="PIRSF" id="PIRSF036696">
    <property type="entry name" value="ACY-1"/>
    <property type="match status" value="1"/>
</dbReference>
<dbReference type="Pfam" id="PF07687">
    <property type="entry name" value="M20_dimer"/>
    <property type="match status" value="1"/>
</dbReference>
<evidence type="ECO:0000256" key="4">
    <source>
        <dbReference type="ARBA" id="ARBA00022723"/>
    </source>
</evidence>
<dbReference type="GO" id="GO:0006508">
    <property type="term" value="P:proteolysis"/>
    <property type="evidence" value="ECO:0007669"/>
    <property type="project" value="UniProtKB-KW"/>
</dbReference>
<dbReference type="GO" id="GO:0004046">
    <property type="term" value="F:aminoacylase activity"/>
    <property type="evidence" value="ECO:0007669"/>
    <property type="project" value="UniProtKB-EC"/>
</dbReference>
<evidence type="ECO:0000256" key="7">
    <source>
        <dbReference type="ARBA" id="ARBA00034698"/>
    </source>
</evidence>
<comment type="catalytic activity">
    <reaction evidence="9">
        <text>(9Z)-octadecenoate + glycine = N-(9Z-octadecenoyl)glycine + H2O</text>
        <dbReference type="Rhea" id="RHEA:51316"/>
        <dbReference type="ChEBI" id="CHEBI:15377"/>
        <dbReference type="ChEBI" id="CHEBI:30823"/>
        <dbReference type="ChEBI" id="CHEBI:57305"/>
        <dbReference type="ChEBI" id="CHEBI:133992"/>
    </reaction>
    <physiologicalReaction direction="right-to-left" evidence="9">
        <dbReference type="Rhea" id="RHEA:51318"/>
    </physiologicalReaction>
</comment>
<keyword evidence="6 28" id="KW-0862">Zinc</keyword>
<feature type="transmembrane region" description="Helical" evidence="29">
    <location>
        <begin position="7"/>
        <end position="26"/>
    </location>
</feature>
<evidence type="ECO:0000256" key="15">
    <source>
        <dbReference type="ARBA" id="ARBA00048145"/>
    </source>
</evidence>
<evidence type="ECO:0000256" key="13">
    <source>
        <dbReference type="ARBA" id="ARBA00047874"/>
    </source>
</evidence>
<dbReference type="InterPro" id="IPR011650">
    <property type="entry name" value="Peptidase_M20_dimer"/>
</dbReference>
<comment type="pathway">
    <text evidence="1">Lipid metabolism; fatty acid metabolism.</text>
</comment>
<comment type="function">
    <text evidence="8">Secreted enzyme that regulates the endogenous N-fatty acyl amino acid (NAAs) tissue and circulating levels by functioning as a bidirectional NAA synthase/hydrolase. It condenses free fatty acids and free amino acids to generate NAAs and bidirectionally catalyzes the reverse hydrolysis reaction. Some of these NAAs stimulate oxidative metabolism via mitochondrial uncoupling, increasing energy expenditure in a UPC1-independent manner. Thereby, this secreted protein may indirectly regulate whole body energy expenditure. PM20D1 circulates in tight association with both low- and high-density (LDL and HDL,respectively) lipoprotein particles.</text>
</comment>
<keyword evidence="5" id="KW-0378">Hydrolase</keyword>
<evidence type="ECO:0000256" key="19">
    <source>
        <dbReference type="ARBA" id="ARBA00048597"/>
    </source>
</evidence>
<evidence type="ECO:0000256" key="20">
    <source>
        <dbReference type="ARBA" id="ARBA00048729"/>
    </source>
</evidence>
<evidence type="ECO:0000313" key="31">
    <source>
        <dbReference type="EMBL" id="KAJ6221681.1"/>
    </source>
</evidence>
<comment type="pathway">
    <text evidence="7">Amino-acid metabolism.</text>
</comment>
<comment type="catalytic activity">
    <reaction evidence="24">
        <text>L-phenylalanine + (9Z)-octadecenoate = N-(9Z-octadecenoyl)-L-phenylalanine + H2O</text>
        <dbReference type="Rhea" id="RHEA:51300"/>
        <dbReference type="ChEBI" id="CHEBI:15377"/>
        <dbReference type="ChEBI" id="CHEBI:30823"/>
        <dbReference type="ChEBI" id="CHEBI:58095"/>
        <dbReference type="ChEBI" id="CHEBI:134020"/>
    </reaction>
    <physiologicalReaction direction="left-to-right" evidence="24">
        <dbReference type="Rhea" id="RHEA:51301"/>
    </physiologicalReaction>
    <physiologicalReaction direction="right-to-left" evidence="24">
        <dbReference type="Rhea" id="RHEA:51302"/>
    </physiologicalReaction>
</comment>